<dbReference type="Pfam" id="PF14765">
    <property type="entry name" value="PS-DH"/>
    <property type="match status" value="1"/>
</dbReference>
<dbReference type="InterPro" id="IPR055123">
    <property type="entry name" value="SpnB-like_Rossmann"/>
</dbReference>
<dbReference type="PROSITE" id="PS52019">
    <property type="entry name" value="PKS_MFAS_DH"/>
    <property type="match status" value="1"/>
</dbReference>
<feature type="domain" description="Carrier" evidence="5">
    <location>
        <begin position="781"/>
        <end position="856"/>
    </location>
</feature>
<dbReference type="InterPro" id="IPR001227">
    <property type="entry name" value="Ac_transferase_dom_sf"/>
</dbReference>
<keyword evidence="8" id="KW-1185">Reference proteome</keyword>
<dbReference type="PANTHER" id="PTHR43775:SF51">
    <property type="entry name" value="INACTIVE PHENOLPHTHIOCEROL SYNTHESIS POLYKETIDE SYNTHASE TYPE I PKS1-RELATED"/>
    <property type="match status" value="1"/>
</dbReference>
<protein>
    <submittedName>
        <fullName evidence="7">SDR family NAD(P)-dependent oxidoreductase</fullName>
    </submittedName>
</protein>
<dbReference type="InterPro" id="IPR042104">
    <property type="entry name" value="PKS_dehydratase_sf"/>
</dbReference>
<dbReference type="InterPro" id="IPR049900">
    <property type="entry name" value="PKS_mFAS_DH"/>
</dbReference>
<evidence type="ECO:0000256" key="4">
    <source>
        <dbReference type="PROSITE-ProRule" id="PRU01363"/>
    </source>
</evidence>
<dbReference type="SMART" id="SM00822">
    <property type="entry name" value="PKS_KR"/>
    <property type="match status" value="1"/>
</dbReference>
<dbReference type="RefSeq" id="WP_220169448.1">
    <property type="nucleotide sequence ID" value="NZ_JAIBOA010000021.1"/>
</dbReference>
<dbReference type="EMBL" id="JAIBOA010000021">
    <property type="protein sequence ID" value="MBW8486214.1"/>
    <property type="molecule type" value="Genomic_DNA"/>
</dbReference>
<dbReference type="Gene3D" id="3.40.50.720">
    <property type="entry name" value="NAD(P)-binding Rossmann-like Domain"/>
    <property type="match status" value="1"/>
</dbReference>
<dbReference type="Gene3D" id="3.10.129.110">
    <property type="entry name" value="Polyketide synthase dehydratase"/>
    <property type="match status" value="1"/>
</dbReference>
<evidence type="ECO:0000313" key="7">
    <source>
        <dbReference type="EMBL" id="MBW8486214.1"/>
    </source>
</evidence>
<dbReference type="SUPFAM" id="SSF47336">
    <property type="entry name" value="ACP-like"/>
    <property type="match status" value="1"/>
</dbReference>
<gene>
    <name evidence="7" type="ORF">K1Y72_27855</name>
</gene>
<dbReference type="PROSITE" id="PS00012">
    <property type="entry name" value="PHOSPHOPANTETHEINE"/>
    <property type="match status" value="1"/>
</dbReference>
<dbReference type="InterPro" id="IPR049552">
    <property type="entry name" value="PKS_DH_N"/>
</dbReference>
<organism evidence="7 8">
    <name type="scientific">Actinomadura parmotrematis</name>
    <dbReference type="NCBI Taxonomy" id="2864039"/>
    <lineage>
        <taxon>Bacteria</taxon>
        <taxon>Bacillati</taxon>
        <taxon>Actinomycetota</taxon>
        <taxon>Actinomycetes</taxon>
        <taxon>Streptosporangiales</taxon>
        <taxon>Thermomonosporaceae</taxon>
        <taxon>Actinomadura</taxon>
    </lineage>
</organism>
<dbReference type="Gene3D" id="3.40.366.10">
    <property type="entry name" value="Malonyl-Coenzyme A Acyl Carrier Protein, domain 2"/>
    <property type="match status" value="1"/>
</dbReference>
<feature type="region of interest" description="C-terminal hotdog fold" evidence="4">
    <location>
        <begin position="210"/>
        <end position="348"/>
    </location>
</feature>
<feature type="domain" description="PKS/mFAS DH" evidence="6">
    <location>
        <begin position="79"/>
        <end position="348"/>
    </location>
</feature>
<evidence type="ECO:0000256" key="2">
    <source>
        <dbReference type="ARBA" id="ARBA00022553"/>
    </source>
</evidence>
<dbReference type="Gene3D" id="1.10.1200.10">
    <property type="entry name" value="ACP-like"/>
    <property type="match status" value="1"/>
</dbReference>
<feature type="active site" description="Proton acceptor; for dehydratase activity" evidence="4">
    <location>
        <position position="109"/>
    </location>
</feature>
<accession>A0ABS7G0H5</accession>
<dbReference type="InterPro" id="IPR036736">
    <property type="entry name" value="ACP-like_sf"/>
</dbReference>
<dbReference type="InterPro" id="IPR050091">
    <property type="entry name" value="PKS_NRPS_Biosynth_Enz"/>
</dbReference>
<dbReference type="InterPro" id="IPR006162">
    <property type="entry name" value="Ppantetheine_attach_site"/>
</dbReference>
<dbReference type="InterPro" id="IPR036291">
    <property type="entry name" value="NAD(P)-bd_dom_sf"/>
</dbReference>
<dbReference type="InterPro" id="IPR013968">
    <property type="entry name" value="PKS_KR"/>
</dbReference>
<keyword evidence="1" id="KW-0596">Phosphopantetheine</keyword>
<dbReference type="Gene3D" id="3.30.70.3290">
    <property type="match status" value="1"/>
</dbReference>
<dbReference type="SMART" id="SM00823">
    <property type="entry name" value="PKS_PP"/>
    <property type="match status" value="1"/>
</dbReference>
<dbReference type="Pfam" id="PF00550">
    <property type="entry name" value="PP-binding"/>
    <property type="match status" value="1"/>
</dbReference>
<dbReference type="CDD" id="cd08956">
    <property type="entry name" value="KR_3_FAS_SDR_x"/>
    <property type="match status" value="1"/>
</dbReference>
<dbReference type="SMART" id="SM00826">
    <property type="entry name" value="PKS_DH"/>
    <property type="match status" value="1"/>
</dbReference>
<evidence type="ECO:0000259" key="5">
    <source>
        <dbReference type="PROSITE" id="PS50075"/>
    </source>
</evidence>
<evidence type="ECO:0000313" key="8">
    <source>
        <dbReference type="Proteomes" id="UP000774570"/>
    </source>
</evidence>
<sequence length="888" mass="91069">PPLAIGTLRRDDGGLDRFLRSAGEAHVAGVGIDWGSAFGPGPFRRADLPTYAFQHRRYWLDGGTGPGDLAAAGLEDAGHPLLGAAVPLPDGAVLTGRLSLRDHGWLADHAVAGTTVLPGAALVELALRAGAGTGHATLDELVIEAPLTLPDAAADEDGVQVRVVVAGQDVGVHARRGEGRWTRHATGRLSAEPFARTPPPQSPEWPPEGAEPVAVEGFYARMAAGGYGYGPAFQGLRAAWRRGDEVFAEVALPDGVVADRFGLHPALLDAALQATSLLGADAPEDGRIPLPFAWTGVRLHAPAPATLRVRAALRGASEYTIDLTGPDGAPVASIGSLTLRSVAADRLAPAHNLLYRIEHVPIALPDATAAAVPDEDVLDLTDRGGWTPDRARDLTAATIGFLQDRLSRDGGPAAVITGDAPYDLAASAVRGLVRSAQREQPGRIVLLEAESAEDARALLPRAVASGEPQIGLRAGRAHAPRLVHAGTGGPRTALDPDGTVLITGGTGTLGGLVARHLVTAHGARRLVLLGRRGLAAPGAADLYAALREAGAQVTVTAADAADRDALAGVLAAIPAAHPPTAVVHAAGVLDDALLDDLGPERLAAVFGPKADAAWHLHELTRDLDLAAFVLFSSGAGVLGNAGQGNYAAANAFLDGLAVLRRAEGLPAVSLAWGLWEQASGMTGHLDGAGLGRLARGGLTALTTAEGLALFDAALTAEDAVVVPTRFDLAALRTLADTGDLPPVLRGLARRPGRPDARPPAGEAAVPFAERLAAQPAAERTGTVLDLVRRSAAAVLGHSGPDAVGAGQAFKELGFDSLAAVELRNRIARTAGVRLPATLVFDHPTPAELARRLLAELVPEPPAGPDPIAAAIAGMDVDDLVERALGGNR</sequence>
<dbReference type="Pfam" id="PF21089">
    <property type="entry name" value="PKS_DH_N"/>
    <property type="match status" value="1"/>
</dbReference>
<keyword evidence="2" id="KW-0597">Phosphoprotein</keyword>
<name>A0ABS7G0H5_9ACTN</name>
<feature type="region of interest" description="N-terminal hotdog fold" evidence="4">
    <location>
        <begin position="79"/>
        <end position="196"/>
    </location>
</feature>
<reference evidence="7 8" key="1">
    <citation type="submission" date="2021-07" db="EMBL/GenBank/DDBJ databases">
        <title>Actinomadura sp. PM05-2 isolated from lichen.</title>
        <authorList>
            <person name="Somphong A."/>
            <person name="Phongsopitanun W."/>
            <person name="Tanasupawat S."/>
            <person name="Peongsungnone V."/>
        </authorList>
    </citation>
    <scope>NUCLEOTIDE SEQUENCE [LARGE SCALE GENOMIC DNA]</scope>
    <source>
        <strain evidence="7 8">PM05-2</strain>
    </source>
</reference>
<proteinExistence type="predicted"/>
<dbReference type="InterPro" id="IPR057326">
    <property type="entry name" value="KR_dom"/>
</dbReference>
<dbReference type="PANTHER" id="PTHR43775">
    <property type="entry name" value="FATTY ACID SYNTHASE"/>
    <property type="match status" value="1"/>
</dbReference>
<dbReference type="Pfam" id="PF22953">
    <property type="entry name" value="SpnB_Rossmann"/>
    <property type="match status" value="1"/>
</dbReference>
<comment type="caution">
    <text evidence="7">The sequence shown here is derived from an EMBL/GenBank/DDBJ whole genome shotgun (WGS) entry which is preliminary data.</text>
</comment>
<dbReference type="InterPro" id="IPR020806">
    <property type="entry name" value="PKS_PP-bd"/>
</dbReference>
<dbReference type="SMART" id="SM01294">
    <property type="entry name" value="PKS_PP_betabranch"/>
    <property type="match status" value="1"/>
</dbReference>
<feature type="active site" description="Proton donor; for dehydratase activity" evidence="4">
    <location>
        <position position="269"/>
    </location>
</feature>
<dbReference type="SUPFAM" id="SSF51735">
    <property type="entry name" value="NAD(P)-binding Rossmann-fold domains"/>
    <property type="match status" value="2"/>
</dbReference>
<dbReference type="InterPro" id="IPR049551">
    <property type="entry name" value="PKS_DH_C"/>
</dbReference>
<dbReference type="InterPro" id="IPR009081">
    <property type="entry name" value="PP-bd_ACP"/>
</dbReference>
<evidence type="ECO:0000256" key="3">
    <source>
        <dbReference type="ARBA" id="ARBA00022679"/>
    </source>
</evidence>
<keyword evidence="3" id="KW-0808">Transferase</keyword>
<dbReference type="PROSITE" id="PS50075">
    <property type="entry name" value="CARRIER"/>
    <property type="match status" value="1"/>
</dbReference>
<dbReference type="InterPro" id="IPR020807">
    <property type="entry name" value="PKS_DH"/>
</dbReference>
<feature type="non-terminal residue" evidence="7">
    <location>
        <position position="1"/>
    </location>
</feature>
<evidence type="ECO:0000259" key="6">
    <source>
        <dbReference type="PROSITE" id="PS52019"/>
    </source>
</evidence>
<dbReference type="Pfam" id="PF08659">
    <property type="entry name" value="KR"/>
    <property type="match status" value="1"/>
</dbReference>
<dbReference type="Proteomes" id="UP000774570">
    <property type="component" value="Unassembled WGS sequence"/>
</dbReference>
<evidence type="ECO:0000256" key="1">
    <source>
        <dbReference type="ARBA" id="ARBA00022450"/>
    </source>
</evidence>